<dbReference type="AlphaFoldDB" id="A0A7V9YXG5"/>
<name>A0A7V9YXG5_9BACL</name>
<dbReference type="Proteomes" id="UP000580891">
    <property type="component" value="Unassembled WGS sequence"/>
</dbReference>
<accession>A0A7V9YXG5</accession>
<dbReference type="RefSeq" id="WP_181536519.1">
    <property type="nucleotide sequence ID" value="NZ_JACDUU010000001.1"/>
</dbReference>
<protein>
    <submittedName>
        <fullName evidence="1">Putative membrane protein</fullName>
    </submittedName>
</protein>
<reference evidence="1 2" key="1">
    <citation type="submission" date="2020-07" db="EMBL/GenBank/DDBJ databases">
        <title>Genomic Encyclopedia of Type Strains, Phase IV (KMG-IV): sequencing the most valuable type-strain genomes for metagenomic binning, comparative biology and taxonomic classification.</title>
        <authorList>
            <person name="Goeker M."/>
        </authorList>
    </citation>
    <scope>NUCLEOTIDE SEQUENCE [LARGE SCALE GENOMIC DNA]</scope>
    <source>
        <strain evidence="1 2">DSM 25220</strain>
    </source>
</reference>
<proteinExistence type="predicted"/>
<evidence type="ECO:0000313" key="2">
    <source>
        <dbReference type="Proteomes" id="UP000580891"/>
    </source>
</evidence>
<sequence>MDHFQREEVAEKNRVRRVVEKFKKRGINISACKPRAAMSLSVASAFDNTKKMFCCGEFSENFY</sequence>
<organism evidence="1 2">
    <name type="scientific">[Anoxybacillus] calidus</name>
    <dbReference type="NCBI Taxonomy" id="575178"/>
    <lineage>
        <taxon>Bacteria</taxon>
        <taxon>Bacillati</taxon>
        <taxon>Bacillota</taxon>
        <taxon>Bacilli</taxon>
        <taxon>Bacillales</taxon>
        <taxon>Anoxybacillaceae</taxon>
        <taxon>Paranoxybacillus</taxon>
    </lineage>
</organism>
<comment type="caution">
    <text evidence="1">The sequence shown here is derived from an EMBL/GenBank/DDBJ whole genome shotgun (WGS) entry which is preliminary data.</text>
</comment>
<gene>
    <name evidence="1" type="ORF">HNQ85_000486</name>
</gene>
<dbReference type="EMBL" id="JACDUU010000001">
    <property type="protein sequence ID" value="MBA2870228.1"/>
    <property type="molecule type" value="Genomic_DNA"/>
</dbReference>
<keyword evidence="2" id="KW-1185">Reference proteome</keyword>
<evidence type="ECO:0000313" key="1">
    <source>
        <dbReference type="EMBL" id="MBA2870228.1"/>
    </source>
</evidence>